<dbReference type="SUPFAM" id="SSF51735">
    <property type="entry name" value="NAD(P)-binding Rossmann-fold domains"/>
    <property type="match status" value="1"/>
</dbReference>
<evidence type="ECO:0000256" key="2">
    <source>
        <dbReference type="ARBA" id="ARBA00048615"/>
    </source>
</evidence>
<dbReference type="Gene3D" id="3.40.50.720">
    <property type="entry name" value="NAD(P)-binding Rossmann-like Domain"/>
    <property type="match status" value="1"/>
</dbReference>
<organism evidence="5 6">
    <name type="scientific">Acidipropionibacterium acidipropionici</name>
    <dbReference type="NCBI Taxonomy" id="1748"/>
    <lineage>
        <taxon>Bacteria</taxon>
        <taxon>Bacillati</taxon>
        <taxon>Actinomycetota</taxon>
        <taxon>Actinomycetes</taxon>
        <taxon>Propionibacteriales</taxon>
        <taxon>Propionibacteriaceae</taxon>
        <taxon>Acidipropionibacterium</taxon>
    </lineage>
</organism>
<keyword evidence="6" id="KW-1185">Reference proteome</keyword>
<dbReference type="Pfam" id="PF01232">
    <property type="entry name" value="Mannitol_dh"/>
    <property type="match status" value="1"/>
</dbReference>
<comment type="catalytic activity">
    <reaction evidence="2">
        <text>D-mannitol 1-phosphate + NAD(+) = beta-D-fructose 6-phosphate + NADH + H(+)</text>
        <dbReference type="Rhea" id="RHEA:19661"/>
        <dbReference type="ChEBI" id="CHEBI:15378"/>
        <dbReference type="ChEBI" id="CHEBI:57540"/>
        <dbReference type="ChEBI" id="CHEBI:57634"/>
        <dbReference type="ChEBI" id="CHEBI:57945"/>
        <dbReference type="ChEBI" id="CHEBI:61381"/>
        <dbReference type="EC" id="1.1.1.17"/>
    </reaction>
</comment>
<accession>A0ABM6FMP1</accession>
<protein>
    <submittedName>
        <fullName evidence="5">Oxidoreductase</fullName>
    </submittedName>
</protein>
<dbReference type="InterPro" id="IPR013118">
    <property type="entry name" value="Mannitol_DH_C"/>
</dbReference>
<reference evidence="5 6" key="1">
    <citation type="journal article" date="2016" name="Plant Dis.">
        <title>Improved production of propionic acid using genome shuffling.</title>
        <authorList>
            <person name="Luna-Flores C.H."/>
            <person name="Palfreyman R.W."/>
            <person name="Kromer J.O."/>
            <person name="Nielsen L.K."/>
            <person name="Marcellin E."/>
        </authorList>
    </citation>
    <scope>NUCLEOTIDE SEQUENCE [LARGE SCALE GENOMIC DNA]</scope>
    <source>
        <strain evidence="5 6">F3E8</strain>
    </source>
</reference>
<dbReference type="RefSeq" id="WP_071001132.1">
    <property type="nucleotide sequence ID" value="NZ_CP014352.1"/>
</dbReference>
<dbReference type="Gene3D" id="1.10.1040.10">
    <property type="entry name" value="N-(1-d-carboxylethyl)-l-norvaline Dehydrogenase, domain 2"/>
    <property type="match status" value="1"/>
</dbReference>
<feature type="domain" description="Mannitol dehydrogenase N-terminal" evidence="3">
    <location>
        <begin position="19"/>
        <end position="273"/>
    </location>
</feature>
<dbReference type="InterPro" id="IPR008927">
    <property type="entry name" value="6-PGluconate_DH-like_C_sf"/>
</dbReference>
<dbReference type="Pfam" id="PF08125">
    <property type="entry name" value="Mannitol_dh_C"/>
    <property type="match status" value="1"/>
</dbReference>
<gene>
    <name evidence="5" type="ORF">A8L58_12940</name>
</gene>
<dbReference type="InterPro" id="IPR050988">
    <property type="entry name" value="Mannitol_DH/Oxidoreductase"/>
</dbReference>
<dbReference type="InterPro" id="IPR000669">
    <property type="entry name" value="Mannitol_DH"/>
</dbReference>
<proteinExistence type="predicted"/>
<evidence type="ECO:0000313" key="6">
    <source>
        <dbReference type="Proteomes" id="UP000178666"/>
    </source>
</evidence>
<dbReference type="PANTHER" id="PTHR43362:SF1">
    <property type="entry name" value="MANNITOL DEHYDROGENASE 2-RELATED"/>
    <property type="match status" value="1"/>
</dbReference>
<dbReference type="InterPro" id="IPR013131">
    <property type="entry name" value="Mannitol_DH_N"/>
</dbReference>
<dbReference type="Proteomes" id="UP000178666">
    <property type="component" value="Chromosome"/>
</dbReference>
<feature type="domain" description="Mannitol dehydrogenase C-terminal" evidence="4">
    <location>
        <begin position="281"/>
        <end position="418"/>
    </location>
</feature>
<dbReference type="PRINTS" id="PR00084">
    <property type="entry name" value="MTLDHDRGNASE"/>
</dbReference>
<evidence type="ECO:0000259" key="4">
    <source>
        <dbReference type="Pfam" id="PF08125"/>
    </source>
</evidence>
<dbReference type="SUPFAM" id="SSF48179">
    <property type="entry name" value="6-phosphogluconate dehydrogenase C-terminal domain-like"/>
    <property type="match status" value="1"/>
</dbReference>
<dbReference type="PANTHER" id="PTHR43362">
    <property type="entry name" value="MANNITOL DEHYDROGENASE DSF1-RELATED"/>
    <property type="match status" value="1"/>
</dbReference>
<name>A0ABM6FMP1_9ACTN</name>
<dbReference type="InterPro" id="IPR013328">
    <property type="entry name" value="6PGD_dom2"/>
</dbReference>
<evidence type="ECO:0000256" key="1">
    <source>
        <dbReference type="ARBA" id="ARBA00023002"/>
    </source>
</evidence>
<evidence type="ECO:0000313" key="5">
    <source>
        <dbReference type="EMBL" id="AOZ47427.1"/>
    </source>
</evidence>
<sequence length="469" mass="50008">MTIAPLTRADHGRPAAPVRIVHLGLGNFTRAHQAWYTEQAPDHDSWGIAAFSGHSGAGRRSRVVDALAGQDGVYTLITRGAEGDRFAVISSLSAVHAGSEHDAFRRYLADPQVAIMTSTVTESGYQRDGQGHLEMNDAVRADIAALRSDPDAVPLTVPGRVTSGLAARRASGAGPITILPCDNLAENGVAFRTVVTEFAAALDPDLADWAQDPAHVAWATSMVDRITPATTDADVDVVRDGCGYLDAAPVPTEPFAEWVISGAFPAGRPAWEKAGVQIVDDVAPFEQRKLWLLNGAHSLLAYLGPLQGCETVAEAMAEPHCRQAVDDWWATAAPHLSIPAEDYCRALTERFENPNIRHLLAQIASDGSAKLPQRIVPVLELERSQGRLPRVAALGIAAWTLHLRGRSTPVRDAGARAIQGLADGSDAEAARRVVAFLAPSLADDSELIGLVEAMIGELEHSQTSEDATR</sequence>
<evidence type="ECO:0000259" key="3">
    <source>
        <dbReference type="Pfam" id="PF01232"/>
    </source>
</evidence>
<dbReference type="InterPro" id="IPR036291">
    <property type="entry name" value="NAD(P)-bd_dom_sf"/>
</dbReference>
<dbReference type="EMBL" id="CP015970">
    <property type="protein sequence ID" value="AOZ47427.1"/>
    <property type="molecule type" value="Genomic_DNA"/>
</dbReference>
<keyword evidence="1" id="KW-0560">Oxidoreductase</keyword>